<evidence type="ECO:0000259" key="2">
    <source>
        <dbReference type="Pfam" id="PF00582"/>
    </source>
</evidence>
<feature type="domain" description="UspA" evidence="2">
    <location>
        <begin position="1"/>
        <end position="156"/>
    </location>
</feature>
<organism evidence="3 4">
    <name type="scientific">Dulcicalothrix desertica PCC 7102</name>
    <dbReference type="NCBI Taxonomy" id="232991"/>
    <lineage>
        <taxon>Bacteria</taxon>
        <taxon>Bacillati</taxon>
        <taxon>Cyanobacteriota</taxon>
        <taxon>Cyanophyceae</taxon>
        <taxon>Nostocales</taxon>
        <taxon>Calotrichaceae</taxon>
        <taxon>Dulcicalothrix</taxon>
    </lineage>
</organism>
<evidence type="ECO:0000313" key="3">
    <source>
        <dbReference type="EMBL" id="RUT04368.1"/>
    </source>
</evidence>
<reference evidence="3" key="2">
    <citation type="journal article" date="2019" name="Genome Biol. Evol.">
        <title>Day and night: Metabolic profiles and evolutionary relationships of six axenic non-marine cyanobacteria.</title>
        <authorList>
            <person name="Will S.E."/>
            <person name="Henke P."/>
            <person name="Boedeker C."/>
            <person name="Huang S."/>
            <person name="Brinkmann H."/>
            <person name="Rohde M."/>
            <person name="Jarek M."/>
            <person name="Friedl T."/>
            <person name="Seufert S."/>
            <person name="Schumacher M."/>
            <person name="Overmann J."/>
            <person name="Neumann-Schaal M."/>
            <person name="Petersen J."/>
        </authorList>
    </citation>
    <scope>NUCLEOTIDE SEQUENCE [LARGE SCALE GENOMIC DNA]</scope>
    <source>
        <strain evidence="3">PCC 7102</strain>
    </source>
</reference>
<evidence type="ECO:0000313" key="4">
    <source>
        <dbReference type="Proteomes" id="UP000271624"/>
    </source>
</evidence>
<dbReference type="EMBL" id="RSCL01000011">
    <property type="protein sequence ID" value="RUT04368.1"/>
    <property type="molecule type" value="Genomic_DNA"/>
</dbReference>
<dbReference type="Gene3D" id="3.40.50.620">
    <property type="entry name" value="HUPs"/>
    <property type="match status" value="1"/>
</dbReference>
<comment type="similarity">
    <text evidence="1">Belongs to the universal stress protein A family.</text>
</comment>
<gene>
    <name evidence="3" type="ORF">DSM106972_045960</name>
</gene>
<dbReference type="PANTHER" id="PTHR46268">
    <property type="entry name" value="STRESS RESPONSE PROTEIN NHAX"/>
    <property type="match status" value="1"/>
</dbReference>
<dbReference type="PANTHER" id="PTHR46268:SF8">
    <property type="entry name" value="UNIVERSAL STRESS PROTEIN SLL1388"/>
    <property type="match status" value="1"/>
</dbReference>
<dbReference type="AlphaFoldDB" id="A0A433VE55"/>
<protein>
    <submittedName>
        <fullName evidence="3">Universal stress protein</fullName>
    </submittedName>
</protein>
<dbReference type="InterPro" id="IPR006016">
    <property type="entry name" value="UspA"/>
</dbReference>
<accession>A0A433VE55</accession>
<dbReference type="CDD" id="cd00293">
    <property type="entry name" value="USP-like"/>
    <property type="match status" value="1"/>
</dbReference>
<dbReference type="InterPro" id="IPR006015">
    <property type="entry name" value="Universal_stress_UspA"/>
</dbReference>
<sequence length="175" mass="19770">MFHKILVAIDNSDICQPVFEKAVSLAKLADAHLMLFNVISPFDEQYPYPAYINGNFIALNLHEEAMKEYMGEWEKLKQDGINFLSQRCQQARDMGVNAEFTQHLGDPSRMICELARNWNADLIILGRRGHTGLSELLLGSVSNYVLHHAPCSVLTVQQPIKLNTEELQQVQTASV</sequence>
<dbReference type="OrthoDB" id="516822at2"/>
<reference evidence="3" key="1">
    <citation type="submission" date="2018-12" db="EMBL/GenBank/DDBJ databases">
        <authorList>
            <person name="Will S."/>
            <person name="Neumann-Schaal M."/>
            <person name="Henke P."/>
        </authorList>
    </citation>
    <scope>NUCLEOTIDE SEQUENCE</scope>
    <source>
        <strain evidence="3">PCC 7102</strain>
    </source>
</reference>
<comment type="caution">
    <text evidence="3">The sequence shown here is derived from an EMBL/GenBank/DDBJ whole genome shotgun (WGS) entry which is preliminary data.</text>
</comment>
<evidence type="ECO:0000256" key="1">
    <source>
        <dbReference type="ARBA" id="ARBA00008791"/>
    </source>
</evidence>
<dbReference type="InterPro" id="IPR014729">
    <property type="entry name" value="Rossmann-like_a/b/a_fold"/>
</dbReference>
<name>A0A433VE55_9CYAN</name>
<dbReference type="PRINTS" id="PR01438">
    <property type="entry name" value="UNVRSLSTRESS"/>
</dbReference>
<dbReference type="RefSeq" id="WP_019496970.1">
    <property type="nucleotide sequence ID" value="NZ_RSCL01000011.1"/>
</dbReference>
<dbReference type="PIRSF" id="PIRSF006276">
    <property type="entry name" value="UspA"/>
    <property type="match status" value="1"/>
</dbReference>
<proteinExistence type="inferred from homology"/>
<dbReference type="Proteomes" id="UP000271624">
    <property type="component" value="Unassembled WGS sequence"/>
</dbReference>
<dbReference type="Pfam" id="PF00582">
    <property type="entry name" value="Usp"/>
    <property type="match status" value="1"/>
</dbReference>
<keyword evidence="4" id="KW-1185">Reference proteome</keyword>
<dbReference type="SUPFAM" id="SSF52402">
    <property type="entry name" value="Adenine nucleotide alpha hydrolases-like"/>
    <property type="match status" value="1"/>
</dbReference>